<accession>A0A4R3MQB2</accession>
<comment type="caution">
    <text evidence="2">The sequence shown here is derived from an EMBL/GenBank/DDBJ whole genome shotgun (WGS) entry which is preliminary data.</text>
</comment>
<reference evidence="2 3" key="1">
    <citation type="submission" date="2019-03" db="EMBL/GenBank/DDBJ databases">
        <title>Genomic Encyclopedia of Type Strains, Phase IV (KMG-IV): sequencing the most valuable type-strain genomes for metagenomic binning, comparative biology and taxonomic classification.</title>
        <authorList>
            <person name="Goeker M."/>
        </authorList>
    </citation>
    <scope>NUCLEOTIDE SEQUENCE [LARGE SCALE GENOMIC DNA]</scope>
    <source>
        <strain evidence="2 3">DSM 24629</strain>
    </source>
</reference>
<proteinExistence type="predicted"/>
<dbReference type="EMBL" id="SMAL01000001">
    <property type="protein sequence ID" value="TCT16984.1"/>
    <property type="molecule type" value="Genomic_DNA"/>
</dbReference>
<dbReference type="Pfam" id="PF02120">
    <property type="entry name" value="Flg_hook"/>
    <property type="match status" value="1"/>
</dbReference>
<sequence length="490" mass="56449">MRIGIGVGKHEPPVEHGKVQLKVGDVRGFNVGDVFEGEIKDIRHNLMVIRLLASNQLVMAKFSEQIEVNIGDSFLFQVKDKMGDQLVIRPYVEEDLSPKDQKVMRAIEEAELPVNDKNINLVKSLIDAGQPINKSSLHKFKQLSIIHKDFPVQDIIFLEKHNLPITKANMEQFGHYKGDEHSIVDQFDGLMVSIENKFVHLATEGTSQQLMDFHLTLQEGLNNFPEFESGFSNNLSQEQAEIVYNILKGVTEFNIEKDSFLGKSSKEIFEIINKLPMEKQEEVILKAFNERVYEPLLKDVILDKLFIKPEEVKKDNLVGYYKGLESLLESTVVNTSNEPNHQTLESLKDNLDFMKDLNQIVNYIQIPLKFKNQNVHSDLYVYKNPNKSKRDGKNISMLLRLDLAYLGRLDVFMDKKDKTINSQFFIEKEKTKTLLNDNMIHLVTALRDKGYILNPQIVNKSSEFSFPKDCIMEDVKSTNHLQRFSFDIRV</sequence>
<dbReference type="RefSeq" id="WP_132249502.1">
    <property type="nucleotide sequence ID" value="NZ_SMAL01000001.1"/>
</dbReference>
<gene>
    <name evidence="2" type="ORF">EDC18_101280</name>
</gene>
<dbReference type="AlphaFoldDB" id="A0A4R3MQB2"/>
<protein>
    <submittedName>
        <fullName evidence="2">Flagellar hook-length control protein FliK</fullName>
    </submittedName>
</protein>
<dbReference type="Gene3D" id="3.30.750.140">
    <property type="match status" value="1"/>
</dbReference>
<organism evidence="2 3">
    <name type="scientific">Natranaerovirga pectinivora</name>
    <dbReference type="NCBI Taxonomy" id="682400"/>
    <lineage>
        <taxon>Bacteria</taxon>
        <taxon>Bacillati</taxon>
        <taxon>Bacillota</taxon>
        <taxon>Clostridia</taxon>
        <taxon>Lachnospirales</taxon>
        <taxon>Natranaerovirgaceae</taxon>
        <taxon>Natranaerovirga</taxon>
    </lineage>
</organism>
<dbReference type="Proteomes" id="UP000294902">
    <property type="component" value="Unassembled WGS sequence"/>
</dbReference>
<keyword evidence="2" id="KW-0966">Cell projection</keyword>
<dbReference type="OrthoDB" id="1938931at2"/>
<dbReference type="InterPro" id="IPR021136">
    <property type="entry name" value="Flagellar_hook_control-like_C"/>
</dbReference>
<keyword evidence="2" id="KW-0969">Cilium</keyword>
<name>A0A4R3MQB2_9FIRM</name>
<evidence type="ECO:0000313" key="2">
    <source>
        <dbReference type="EMBL" id="TCT16984.1"/>
    </source>
</evidence>
<keyword evidence="3" id="KW-1185">Reference proteome</keyword>
<evidence type="ECO:0000313" key="3">
    <source>
        <dbReference type="Proteomes" id="UP000294902"/>
    </source>
</evidence>
<feature type="domain" description="Flagellar hook-length control protein-like C-terminal" evidence="1">
    <location>
        <begin position="391"/>
        <end position="455"/>
    </location>
</feature>
<keyword evidence="2" id="KW-0282">Flagellum</keyword>
<dbReference type="InterPro" id="IPR038610">
    <property type="entry name" value="FliK-like_C_sf"/>
</dbReference>
<evidence type="ECO:0000259" key="1">
    <source>
        <dbReference type="Pfam" id="PF02120"/>
    </source>
</evidence>